<accession>A0A1H3J0X8</accession>
<evidence type="ECO:0000259" key="1">
    <source>
        <dbReference type="Pfam" id="PF13524"/>
    </source>
</evidence>
<gene>
    <name evidence="2" type="ORF">SAMN05216564_104315</name>
</gene>
<dbReference type="Gene3D" id="3.40.50.2000">
    <property type="entry name" value="Glycogen Phosphorylase B"/>
    <property type="match status" value="1"/>
</dbReference>
<proteinExistence type="predicted"/>
<organism evidence="2 3">
    <name type="scientific">Halopenitus persicus</name>
    <dbReference type="NCBI Taxonomy" id="1048396"/>
    <lineage>
        <taxon>Archaea</taxon>
        <taxon>Methanobacteriati</taxon>
        <taxon>Methanobacteriota</taxon>
        <taxon>Stenosarchaea group</taxon>
        <taxon>Halobacteria</taxon>
        <taxon>Halobacteriales</taxon>
        <taxon>Haloferacaceae</taxon>
        <taxon>Halopenitus</taxon>
    </lineage>
</organism>
<reference evidence="3" key="1">
    <citation type="submission" date="2016-10" db="EMBL/GenBank/DDBJ databases">
        <authorList>
            <person name="Varghese N."/>
            <person name="Submissions S."/>
        </authorList>
    </citation>
    <scope>NUCLEOTIDE SEQUENCE [LARGE SCALE GENOMIC DNA]</scope>
    <source>
        <strain evidence="3">DC30,IBRC 10041,KCTC 4046</strain>
    </source>
</reference>
<evidence type="ECO:0000313" key="2">
    <source>
        <dbReference type="EMBL" id="SDY32814.1"/>
    </source>
</evidence>
<protein>
    <submittedName>
        <fullName evidence="2">Spore maturation protein CgeB</fullName>
    </submittedName>
</protein>
<name>A0A1H3J0X8_9EURY</name>
<dbReference type="Proteomes" id="UP000199079">
    <property type="component" value="Unassembled WGS sequence"/>
</dbReference>
<dbReference type="InterPro" id="IPR055259">
    <property type="entry name" value="YkvP/CgeB_Glyco_trans-like"/>
</dbReference>
<evidence type="ECO:0000313" key="3">
    <source>
        <dbReference type="Proteomes" id="UP000199079"/>
    </source>
</evidence>
<dbReference type="Pfam" id="PF13524">
    <property type="entry name" value="Glyco_trans_1_2"/>
    <property type="match status" value="1"/>
</dbReference>
<keyword evidence="3" id="KW-1185">Reference proteome</keyword>
<dbReference type="AlphaFoldDB" id="A0A1H3J0X8"/>
<feature type="domain" description="Spore protein YkvP/CgeB glycosyl transferase-like" evidence="1">
    <location>
        <begin position="176"/>
        <end position="319"/>
    </location>
</feature>
<dbReference type="EMBL" id="FNPC01000004">
    <property type="protein sequence ID" value="SDY32814.1"/>
    <property type="molecule type" value="Genomic_DNA"/>
</dbReference>
<sequence>MMIVVAGLDQHSSLGRSCARAFESLGHEVTYVDTSTRTLPVFGYTLGVDSVVKDLEQAVRRNSPDLVFVVKGSDFSRGNIEQIRVDSDATIINWNPDNPFKVRSKERRMQEYLDALPEYDAVFIWSEELFAPLRENGARNVELLPFGYTPELHYPARSKPKYECATVFLGHWSKKRQRYLTPLAESDIDLSIYGGGWKRHCFDRTVRRHVQGGPVTGEEYSVAMCSADVVLNIVADHNLNAYNFRSFEIPATGSAMLTTHTERQEEIFGDGAAYANDPEELLSETRRLLSNPDERQRMAERGADRVQPHTIRTRMERVIETV</sequence>
<dbReference type="SUPFAM" id="SSF53756">
    <property type="entry name" value="UDP-Glycosyltransferase/glycogen phosphorylase"/>
    <property type="match status" value="1"/>
</dbReference>